<dbReference type="EMBL" id="ML122299">
    <property type="protein sequence ID" value="RPD55070.1"/>
    <property type="molecule type" value="Genomic_DNA"/>
</dbReference>
<proteinExistence type="predicted"/>
<name>A0A5C2RW63_9APHY</name>
<dbReference type="OrthoDB" id="2742161at2759"/>
<gene>
    <name evidence="3" type="ORF">L227DRAFT_475895</name>
</gene>
<feature type="domain" description="CxC2-like cysteine cluster KDZ transposase-associated" evidence="2">
    <location>
        <begin position="1"/>
        <end position="77"/>
    </location>
</feature>
<dbReference type="Proteomes" id="UP000313359">
    <property type="component" value="Unassembled WGS sequence"/>
</dbReference>
<dbReference type="Pfam" id="PF18803">
    <property type="entry name" value="CxC2"/>
    <property type="match status" value="1"/>
</dbReference>
<dbReference type="InterPro" id="IPR040521">
    <property type="entry name" value="KDZ"/>
</dbReference>
<feature type="region of interest" description="Disordered" evidence="1">
    <location>
        <begin position="550"/>
        <end position="582"/>
    </location>
</feature>
<protein>
    <recommendedName>
        <fullName evidence="2">CxC2-like cysteine cluster KDZ transposase-associated domain-containing protein</fullName>
    </recommendedName>
</protein>
<organism evidence="3 4">
    <name type="scientific">Lentinus tigrinus ALCF2SS1-6</name>
    <dbReference type="NCBI Taxonomy" id="1328759"/>
    <lineage>
        <taxon>Eukaryota</taxon>
        <taxon>Fungi</taxon>
        <taxon>Dikarya</taxon>
        <taxon>Basidiomycota</taxon>
        <taxon>Agaricomycotina</taxon>
        <taxon>Agaricomycetes</taxon>
        <taxon>Polyporales</taxon>
        <taxon>Polyporaceae</taxon>
        <taxon>Lentinus</taxon>
    </lineage>
</organism>
<dbReference type="STRING" id="1328759.A0A5C2RW63"/>
<dbReference type="InterPro" id="IPR041457">
    <property type="entry name" value="CxC2_KDZ-assoc"/>
</dbReference>
<reference evidence="3" key="1">
    <citation type="journal article" date="2018" name="Genome Biol. Evol.">
        <title>Genomics and development of Lentinus tigrinus, a white-rot wood-decaying mushroom with dimorphic fruiting bodies.</title>
        <authorList>
            <person name="Wu B."/>
            <person name="Xu Z."/>
            <person name="Knudson A."/>
            <person name="Carlson A."/>
            <person name="Chen N."/>
            <person name="Kovaka S."/>
            <person name="LaButti K."/>
            <person name="Lipzen A."/>
            <person name="Pennachio C."/>
            <person name="Riley R."/>
            <person name="Schakwitz W."/>
            <person name="Umezawa K."/>
            <person name="Ohm R.A."/>
            <person name="Grigoriev I.V."/>
            <person name="Nagy L.G."/>
            <person name="Gibbons J."/>
            <person name="Hibbett D."/>
        </authorList>
    </citation>
    <scope>NUCLEOTIDE SEQUENCE [LARGE SCALE GENOMIC DNA]</scope>
    <source>
        <strain evidence="3">ALCF2SS1-6</strain>
    </source>
</reference>
<dbReference type="AlphaFoldDB" id="A0A5C2RW63"/>
<keyword evidence="4" id="KW-1185">Reference proteome</keyword>
<dbReference type="PANTHER" id="PTHR33096:SF1">
    <property type="entry name" value="CXC1-LIKE CYSTEINE CLUSTER ASSOCIATED WITH KDZ TRANSPOSASES DOMAIN-CONTAINING PROTEIN"/>
    <property type="match status" value="1"/>
</dbReference>
<evidence type="ECO:0000313" key="3">
    <source>
        <dbReference type="EMBL" id="RPD55070.1"/>
    </source>
</evidence>
<evidence type="ECO:0000256" key="1">
    <source>
        <dbReference type="SAM" id="MobiDB-lite"/>
    </source>
</evidence>
<dbReference type="Pfam" id="PF18758">
    <property type="entry name" value="KDZ"/>
    <property type="match status" value="1"/>
</dbReference>
<evidence type="ECO:0000259" key="2">
    <source>
        <dbReference type="Pfam" id="PF18803"/>
    </source>
</evidence>
<evidence type="ECO:0000313" key="4">
    <source>
        <dbReference type="Proteomes" id="UP000313359"/>
    </source>
</evidence>
<sequence>MTITHERGIVPMKVRFCGCPTGEDGKPEPDPLQLLRFGLFPGTWKEPRAAYTITGLRDYDLLSAQCQISGHDYSAYLSVPLSLFDESVQDRHRELNNTMRKFMFLRATRRAGVQPTTPLDLGCLGVLCPACPQNEMNMDPNWKNRPNHELHKDGLFTTTDGNFQSNQKDKPFDKSDFSLTNGGGSMVEQEDFKQFKEKTKPQKDDTTCNKFGAMGYSRFGGRVSGMVGLSCARHMFVLPNGTVDLTGGEAYCWVDYCMCAGLRRWSFLLWHCNGYDINCQYRKHHRRRIMDMQANFPNLLSIRIDYMPYTLPAIGKFHAPAHTASCRCKYSYNYLPGVGMTDGEAAERIWAILNLLAARTREMSPGHRHDAINHFYNDMNIRRLQGLAALLLKWFLRAQEFVTQTREYLASLENSIPTETLEEWRLQEAEWKEKIYHLEEEIDVASPYELKQDKALSDKELLMKILKERTITGDTASGVIGVVQTAVALTEARDALLDEMDGLSLVEPGSDLDERCQQFHTEAERWEVLRDTYLVPVVRDAAMQVEEEIGQKAPAKIPPTWPWRPTSEDTGDDAQGFPPQRRVDGQCEHWRDVFARTIALPSSYHRMITSRSCMRTFVELETDFRRAEALNKLEDVRTSIIAHEVIKLHKKKFTGKSITTRNRSIIQEAEEGTVQAANRYRRHWVALRALGLNDPSLKPLARGDLARFDVSTERDMGKSKHQTSWIWENFSFVDSEEDDRTRGVYDDARRVHWFRSSALCARWAEELEILEEEMKRTVRFFKYWEERWQSIARARDSEGEYGAAAYARRQAYRHTRLFQDARHKFS</sequence>
<feature type="non-terminal residue" evidence="3">
    <location>
        <position position="826"/>
    </location>
</feature>
<dbReference type="PANTHER" id="PTHR33096">
    <property type="entry name" value="CXC2 DOMAIN-CONTAINING PROTEIN"/>
    <property type="match status" value="1"/>
</dbReference>
<accession>A0A5C2RW63</accession>